<dbReference type="EMBL" id="ADVG01000002">
    <property type="protein sequence ID" value="EFH86618.1"/>
    <property type="molecule type" value="Genomic_DNA"/>
</dbReference>
<proteinExistence type="predicted"/>
<comment type="caution">
    <text evidence="1">The sequence shown here is derived from an EMBL/GenBank/DDBJ whole genome shotgun (WGS) entry which is preliminary data.</text>
</comment>
<organism evidence="1 2">
    <name type="scientific">Ktedonobacter racemifer DSM 44963</name>
    <dbReference type="NCBI Taxonomy" id="485913"/>
    <lineage>
        <taxon>Bacteria</taxon>
        <taxon>Bacillati</taxon>
        <taxon>Chloroflexota</taxon>
        <taxon>Ktedonobacteria</taxon>
        <taxon>Ktedonobacterales</taxon>
        <taxon>Ktedonobacteraceae</taxon>
        <taxon>Ktedonobacter</taxon>
    </lineage>
</organism>
<protein>
    <submittedName>
        <fullName evidence="1">Uncharacterized protein</fullName>
    </submittedName>
</protein>
<reference evidence="1 2" key="1">
    <citation type="journal article" date="2011" name="Stand. Genomic Sci.">
        <title>Non-contiguous finished genome sequence and contextual data of the filamentous soil bacterium Ktedonobacter racemifer type strain (SOSP1-21).</title>
        <authorList>
            <person name="Chang Y.J."/>
            <person name="Land M."/>
            <person name="Hauser L."/>
            <person name="Chertkov O."/>
            <person name="Del Rio T.G."/>
            <person name="Nolan M."/>
            <person name="Copeland A."/>
            <person name="Tice H."/>
            <person name="Cheng J.F."/>
            <person name="Lucas S."/>
            <person name="Han C."/>
            <person name="Goodwin L."/>
            <person name="Pitluck S."/>
            <person name="Ivanova N."/>
            <person name="Ovchinikova G."/>
            <person name="Pati A."/>
            <person name="Chen A."/>
            <person name="Palaniappan K."/>
            <person name="Mavromatis K."/>
            <person name="Liolios K."/>
            <person name="Brettin T."/>
            <person name="Fiebig A."/>
            <person name="Rohde M."/>
            <person name="Abt B."/>
            <person name="Goker M."/>
            <person name="Detter J.C."/>
            <person name="Woyke T."/>
            <person name="Bristow J."/>
            <person name="Eisen J.A."/>
            <person name="Markowitz V."/>
            <person name="Hugenholtz P."/>
            <person name="Kyrpides N.C."/>
            <person name="Klenk H.P."/>
            <person name="Lapidus A."/>
        </authorList>
    </citation>
    <scope>NUCLEOTIDE SEQUENCE [LARGE SCALE GENOMIC DNA]</scope>
    <source>
        <strain evidence="2">DSM 44963</strain>
    </source>
</reference>
<dbReference type="InParanoid" id="D6TLG8"/>
<keyword evidence="2" id="KW-1185">Reference proteome</keyword>
<dbReference type="AlphaFoldDB" id="D6TLG8"/>
<accession>D6TLG8</accession>
<evidence type="ECO:0000313" key="1">
    <source>
        <dbReference type="EMBL" id="EFH86618.1"/>
    </source>
</evidence>
<gene>
    <name evidence="1" type="ORF">Krac_7923</name>
</gene>
<dbReference type="Proteomes" id="UP000004508">
    <property type="component" value="Unassembled WGS sequence"/>
</dbReference>
<evidence type="ECO:0000313" key="2">
    <source>
        <dbReference type="Proteomes" id="UP000004508"/>
    </source>
</evidence>
<sequence>MNSDGIAKVVFEEVHEGFVITLYEDGCIAIEDIGYQTDPTLPHIMLSKTVACAVSNFFTRPDVVQRLK</sequence>
<name>D6TLG8_KTERA</name>